<evidence type="ECO:0000256" key="7">
    <source>
        <dbReference type="HAMAP-Rule" id="MF_00945"/>
    </source>
</evidence>
<dbReference type="FunFam" id="3.30.300.20:FF:000002">
    <property type="entry name" value="Transcription termination/antitermination protein NusA"/>
    <property type="match status" value="1"/>
</dbReference>
<dbReference type="SUPFAM" id="SSF69705">
    <property type="entry name" value="Transcription factor NusA, N-terminal domain"/>
    <property type="match status" value="1"/>
</dbReference>
<dbReference type="EMBL" id="GG693873">
    <property type="protein sequence ID" value="EES52829.1"/>
    <property type="molecule type" value="Genomic_DNA"/>
</dbReference>
<dbReference type="GO" id="GO:0031564">
    <property type="term" value="P:transcription antitermination"/>
    <property type="evidence" value="ECO:0007669"/>
    <property type="project" value="UniProtKB-UniRule"/>
</dbReference>
<dbReference type="SMART" id="SM00322">
    <property type="entry name" value="KH"/>
    <property type="match status" value="2"/>
</dbReference>
<dbReference type="CDD" id="cd04455">
    <property type="entry name" value="S1_NusA"/>
    <property type="match status" value="1"/>
</dbReference>
<organism evidence="9 10">
    <name type="scientific">Leptospirillum ferrodiazotrophum</name>
    <dbReference type="NCBI Taxonomy" id="412449"/>
    <lineage>
        <taxon>Bacteria</taxon>
        <taxon>Pseudomonadati</taxon>
        <taxon>Nitrospirota</taxon>
        <taxon>Nitrospiria</taxon>
        <taxon>Nitrospirales</taxon>
        <taxon>Nitrospiraceae</taxon>
        <taxon>Leptospirillum</taxon>
    </lineage>
</organism>
<dbReference type="CDD" id="cd02134">
    <property type="entry name" value="KH-II_NusA_rpt1"/>
    <property type="match status" value="1"/>
</dbReference>
<dbReference type="PROSITE" id="PS50126">
    <property type="entry name" value="S1"/>
    <property type="match status" value="1"/>
</dbReference>
<keyword evidence="4 7" id="KW-0694">RNA-binding</keyword>
<keyword evidence="5 7" id="KW-0805">Transcription regulation</keyword>
<protein>
    <recommendedName>
        <fullName evidence="7">Transcription termination/antitermination protein NusA</fullName>
    </recommendedName>
</protein>
<evidence type="ECO:0000313" key="9">
    <source>
        <dbReference type="EMBL" id="EES52829.1"/>
    </source>
</evidence>
<evidence type="ECO:0000256" key="6">
    <source>
        <dbReference type="ARBA" id="ARBA00023163"/>
    </source>
</evidence>
<keyword evidence="6 7" id="KW-0804">Transcription</keyword>
<evidence type="ECO:0000256" key="2">
    <source>
        <dbReference type="ARBA" id="ARBA00022490"/>
    </source>
</evidence>
<comment type="subcellular location">
    <subcellularLocation>
        <location evidence="7">Cytoplasm</location>
    </subcellularLocation>
</comment>
<dbReference type="Gene3D" id="1.10.150.20">
    <property type="entry name" value="5' to 3' exonuclease, C-terminal subdomain"/>
    <property type="match status" value="1"/>
</dbReference>
<evidence type="ECO:0000256" key="5">
    <source>
        <dbReference type="ARBA" id="ARBA00023015"/>
    </source>
</evidence>
<dbReference type="GO" id="GO:0003723">
    <property type="term" value="F:RNA binding"/>
    <property type="evidence" value="ECO:0007669"/>
    <property type="project" value="UniProtKB-UniRule"/>
</dbReference>
<dbReference type="GO" id="GO:0006353">
    <property type="term" value="P:DNA-templated transcription termination"/>
    <property type="evidence" value="ECO:0007669"/>
    <property type="project" value="UniProtKB-UniRule"/>
</dbReference>
<keyword evidence="2 7" id="KW-0963">Cytoplasm</keyword>
<dbReference type="SUPFAM" id="SSF54814">
    <property type="entry name" value="Prokaryotic type KH domain (KH-domain type II)"/>
    <property type="match status" value="2"/>
</dbReference>
<dbReference type="NCBIfam" id="TIGR01953">
    <property type="entry name" value="NusA"/>
    <property type="match status" value="1"/>
</dbReference>
<dbReference type="InterPro" id="IPR009019">
    <property type="entry name" value="KH_sf_prok-type"/>
</dbReference>
<reference evidence="9 10" key="1">
    <citation type="journal article" date="2009" name="Appl. Environ. Microbiol.">
        <title>Community genomic and proteomic analyses of chemoautotrophic iron-oxidizing "Leptospirillum rubarum" (Group II) and "Leptospirillum ferrodiazotrophum" (Group III) bacteria in acid mine drainage biofilms.</title>
        <authorList>
            <person name="Goltsman D.S."/>
            <person name="Denef V.J."/>
            <person name="Singer S.W."/>
            <person name="VerBerkmoes N.C."/>
            <person name="Lefsrud M."/>
            <person name="Mueller R.S."/>
            <person name="Dick G.J."/>
            <person name="Sun C.L."/>
            <person name="Wheeler K.E."/>
            <person name="Zemla A."/>
            <person name="Baker B.J."/>
            <person name="Hauser L."/>
            <person name="Land M."/>
            <person name="Shah M.B."/>
            <person name="Thelen M.P."/>
            <person name="Hettich R.L."/>
            <person name="Banfield J.F."/>
        </authorList>
    </citation>
    <scope>NUCLEOTIDE SEQUENCE [LARGE SCALE GENOMIC DNA]</scope>
</reference>
<evidence type="ECO:0000256" key="4">
    <source>
        <dbReference type="ARBA" id="ARBA00022884"/>
    </source>
</evidence>
<dbReference type="SMART" id="SM00316">
    <property type="entry name" value="S1"/>
    <property type="match status" value="1"/>
</dbReference>
<keyword evidence="3 7" id="KW-0889">Transcription antitermination</keyword>
<dbReference type="Gene3D" id="3.30.300.20">
    <property type="match status" value="2"/>
</dbReference>
<dbReference type="Pfam" id="PF26594">
    <property type="entry name" value="KH_NusA_2nd"/>
    <property type="match status" value="1"/>
</dbReference>
<dbReference type="Gene3D" id="3.30.1480.10">
    <property type="entry name" value="NusA, N-terminal domain"/>
    <property type="match status" value="1"/>
</dbReference>
<keyword evidence="1 7" id="KW-0806">Transcription termination</keyword>
<dbReference type="GO" id="GO:0000166">
    <property type="term" value="F:nucleotide binding"/>
    <property type="evidence" value="ECO:0007669"/>
    <property type="project" value="InterPro"/>
</dbReference>
<evidence type="ECO:0000256" key="3">
    <source>
        <dbReference type="ARBA" id="ARBA00022814"/>
    </source>
</evidence>
<dbReference type="SUPFAM" id="SSF50249">
    <property type="entry name" value="Nucleic acid-binding proteins"/>
    <property type="match status" value="1"/>
</dbReference>
<comment type="similarity">
    <text evidence="7">Belongs to the NusA family.</text>
</comment>
<comment type="function">
    <text evidence="7">Participates in both transcription termination and antitermination.</text>
</comment>
<dbReference type="InterPro" id="IPR012340">
    <property type="entry name" value="NA-bd_OB-fold"/>
</dbReference>
<dbReference type="Proteomes" id="UP000009374">
    <property type="component" value="Unassembled WGS sequence"/>
</dbReference>
<name>C6HXK0_9BACT</name>
<dbReference type="InterPro" id="IPR013735">
    <property type="entry name" value="TF_NusA_N"/>
</dbReference>
<dbReference type="InterPro" id="IPR025249">
    <property type="entry name" value="TF_NusA_KH_1st"/>
</dbReference>
<dbReference type="FunFam" id="3.30.1480.10:FF:000002">
    <property type="entry name" value="Transcription termination/antitermination protein NusA"/>
    <property type="match status" value="1"/>
</dbReference>
<dbReference type="InterPro" id="IPR036555">
    <property type="entry name" value="NusA_N_sf"/>
</dbReference>
<dbReference type="PANTHER" id="PTHR22648:SF0">
    <property type="entry name" value="TRANSCRIPTION TERMINATION_ANTITERMINATION PROTEIN NUSA"/>
    <property type="match status" value="1"/>
</dbReference>
<dbReference type="FunFam" id="3.30.300.20:FF:000005">
    <property type="entry name" value="Transcription termination/antitermination protein NusA"/>
    <property type="match status" value="1"/>
</dbReference>
<dbReference type="Pfam" id="PF08529">
    <property type="entry name" value="NusA_N"/>
    <property type="match status" value="1"/>
</dbReference>
<dbReference type="InterPro" id="IPR030842">
    <property type="entry name" value="TF_NusA_bacterial"/>
</dbReference>
<evidence type="ECO:0000256" key="1">
    <source>
        <dbReference type="ARBA" id="ARBA00022472"/>
    </source>
</evidence>
<gene>
    <name evidence="7" type="primary">nusA</name>
    <name evidence="9" type="ORF">UBAL3_92050199</name>
</gene>
<dbReference type="GO" id="GO:0005829">
    <property type="term" value="C:cytosol"/>
    <property type="evidence" value="ECO:0007669"/>
    <property type="project" value="TreeGrafter"/>
</dbReference>
<sequence length="443" mass="48296">MVNQELLSVIDQLHREKGIPQETLIEALQSAILTAAKKRYGGGDNFQVEIDPRTGEIQVLHLRRIVEHVVSPMEEVSLAEAKESDPEAEVGDEIGAYLEIDDFGRVAAQAAKQVIFQKVREAEWSVVAKEFGGRKGNVVAGVYIGQEKRNFIIDLGKTEAVLPFKEQIPRESFHRGDRVKALLLDIRTTTRGPQLILSRTHPDFLARLFEKEVPEISEGLIEIKGVVRDPGERAKVAVLSRDPNIDPVGSCVGVKGSRVQAIVREIHGEKIDIIDWSPDPGTFIARALSPAKVLRVATRDSEFDKVATVVVANQQLSLSIGRRGQNVRLAAKLTGWKIDIFSEQQYEADRQARAGGDGAEEEHSDAAPLLLGIEDLPGMGGNVADALKAAGYDTVEKIAEANIDDIAILPRLGPKTAAKLVETARDFLGYPKPAGVSSEEPAP</sequence>
<keyword evidence="10" id="KW-1185">Reference proteome</keyword>
<evidence type="ECO:0000259" key="8">
    <source>
        <dbReference type="PROSITE" id="PS50126"/>
    </source>
</evidence>
<dbReference type="InterPro" id="IPR010995">
    <property type="entry name" value="DNA_repair_Rad51/TF_NusA_a-hlx"/>
</dbReference>
<dbReference type="PANTHER" id="PTHR22648">
    <property type="entry name" value="TRANSCRIPTION TERMINATION FACTOR NUSA"/>
    <property type="match status" value="1"/>
</dbReference>
<evidence type="ECO:0000313" key="10">
    <source>
        <dbReference type="Proteomes" id="UP000009374"/>
    </source>
</evidence>
<dbReference type="SUPFAM" id="SSF47794">
    <property type="entry name" value="Rad51 N-terminal domain-like"/>
    <property type="match status" value="1"/>
</dbReference>
<proteinExistence type="inferred from homology"/>
<dbReference type="Gene3D" id="2.40.50.140">
    <property type="entry name" value="Nucleic acid-binding proteins"/>
    <property type="match status" value="1"/>
</dbReference>
<dbReference type="HAMAP" id="MF_00945_B">
    <property type="entry name" value="NusA_B"/>
    <property type="match status" value="1"/>
</dbReference>
<dbReference type="Pfam" id="PF13184">
    <property type="entry name" value="KH_NusA_1st"/>
    <property type="match status" value="1"/>
</dbReference>
<dbReference type="InterPro" id="IPR004087">
    <property type="entry name" value="KH_dom"/>
</dbReference>
<dbReference type="AlphaFoldDB" id="C6HXK0"/>
<dbReference type="InterPro" id="IPR015946">
    <property type="entry name" value="KH_dom-like_a/b"/>
</dbReference>
<dbReference type="InterPro" id="IPR058582">
    <property type="entry name" value="KH_NusA_2nd"/>
</dbReference>
<dbReference type="Pfam" id="PF14520">
    <property type="entry name" value="HHH_5"/>
    <property type="match status" value="1"/>
</dbReference>
<dbReference type="InterPro" id="IPR010213">
    <property type="entry name" value="TF_NusA"/>
</dbReference>
<dbReference type="GO" id="GO:0003700">
    <property type="term" value="F:DNA-binding transcription factor activity"/>
    <property type="evidence" value="ECO:0007669"/>
    <property type="project" value="InterPro"/>
</dbReference>
<dbReference type="PROSITE" id="PS50084">
    <property type="entry name" value="KH_TYPE_1"/>
    <property type="match status" value="1"/>
</dbReference>
<dbReference type="CDD" id="cd22529">
    <property type="entry name" value="KH-II_NusA_rpt2"/>
    <property type="match status" value="1"/>
</dbReference>
<dbReference type="InterPro" id="IPR003029">
    <property type="entry name" value="S1_domain"/>
</dbReference>
<feature type="domain" description="S1 motif" evidence="8">
    <location>
        <begin position="136"/>
        <end position="200"/>
    </location>
</feature>
<comment type="subunit">
    <text evidence="7">Monomer. Binds directly to the core enzyme of the DNA-dependent RNA polymerase and to nascent RNA.</text>
</comment>
<accession>C6HXK0</accession>